<dbReference type="Proteomes" id="UP000694680">
    <property type="component" value="Chromosome 13"/>
</dbReference>
<evidence type="ECO:0000313" key="2">
    <source>
        <dbReference type="Ensembl" id="ENSGWIP00000008991.1"/>
    </source>
</evidence>
<keyword evidence="3" id="KW-1185">Reference proteome</keyword>
<dbReference type="AlphaFoldDB" id="A0A8C5DMJ1"/>
<sequence length="208" mass="23010">MFIYLFIQFISDMSASHAEMNQDPVSNPCLLSVCPNLITVQWKGPRGCCCAANDVYQLEDETFARIMDLRHYVSSLHSRVRALTDSTKIAFKATMNHNIASSMKCFGPFNINVPLPFTEVTLNHGDGYNPSLAPCAGVYVFSFTIYSFVEANQPLYHKVTQAFRQEGDTPSGPGAFLIFCFLNNWHTSLSLILRAGGGSDGEGLMLMS</sequence>
<reference evidence="2" key="1">
    <citation type="submission" date="2020-06" db="EMBL/GenBank/DDBJ databases">
        <authorList>
            <consortium name="Wellcome Sanger Institute Data Sharing"/>
        </authorList>
    </citation>
    <scope>NUCLEOTIDE SEQUENCE [LARGE SCALE GENOMIC DNA]</scope>
</reference>
<keyword evidence="1" id="KW-0732">Signal</keyword>
<reference evidence="2" key="2">
    <citation type="submission" date="2025-08" db="UniProtKB">
        <authorList>
            <consortium name="Ensembl"/>
        </authorList>
    </citation>
    <scope>IDENTIFICATION</scope>
</reference>
<organism evidence="2 3">
    <name type="scientific">Gouania willdenowi</name>
    <name type="common">Blunt-snouted clingfish</name>
    <name type="synonym">Lepadogaster willdenowi</name>
    <dbReference type="NCBI Taxonomy" id="441366"/>
    <lineage>
        <taxon>Eukaryota</taxon>
        <taxon>Metazoa</taxon>
        <taxon>Chordata</taxon>
        <taxon>Craniata</taxon>
        <taxon>Vertebrata</taxon>
        <taxon>Euteleostomi</taxon>
        <taxon>Actinopterygii</taxon>
        <taxon>Neopterygii</taxon>
        <taxon>Teleostei</taxon>
        <taxon>Neoteleostei</taxon>
        <taxon>Acanthomorphata</taxon>
        <taxon>Ovalentaria</taxon>
        <taxon>Blenniimorphae</taxon>
        <taxon>Blenniiformes</taxon>
        <taxon>Gobiesocoidei</taxon>
        <taxon>Gobiesocidae</taxon>
        <taxon>Gobiesocinae</taxon>
        <taxon>Gouania</taxon>
    </lineage>
</organism>
<name>A0A8C5DMJ1_GOUWI</name>
<evidence type="ECO:0000313" key="3">
    <source>
        <dbReference type="Proteomes" id="UP000694680"/>
    </source>
</evidence>
<dbReference type="Gene3D" id="2.60.120.40">
    <property type="match status" value="1"/>
</dbReference>
<accession>A0A8C5DMJ1</accession>
<dbReference type="Ensembl" id="ENSGWIT00000010037.1">
    <property type="protein sequence ID" value="ENSGWIP00000008991.1"/>
    <property type="gene ID" value="ENSGWIG00000005368.1"/>
</dbReference>
<reference evidence="2" key="3">
    <citation type="submission" date="2025-09" db="UniProtKB">
        <authorList>
            <consortium name="Ensembl"/>
        </authorList>
    </citation>
    <scope>IDENTIFICATION</scope>
</reference>
<dbReference type="SUPFAM" id="SSF49842">
    <property type="entry name" value="TNF-like"/>
    <property type="match status" value="1"/>
</dbReference>
<evidence type="ECO:0008006" key="4">
    <source>
        <dbReference type="Google" id="ProtNLM"/>
    </source>
</evidence>
<feature type="chain" id="PRO_5034256815" description="C1q domain-containing protein" evidence="1">
    <location>
        <begin position="19"/>
        <end position="208"/>
    </location>
</feature>
<dbReference type="InterPro" id="IPR008983">
    <property type="entry name" value="Tumour_necrosis_fac-like_dom"/>
</dbReference>
<feature type="signal peptide" evidence="1">
    <location>
        <begin position="1"/>
        <end position="18"/>
    </location>
</feature>
<protein>
    <recommendedName>
        <fullName evidence="4">C1q domain-containing protein</fullName>
    </recommendedName>
</protein>
<proteinExistence type="predicted"/>
<evidence type="ECO:0000256" key="1">
    <source>
        <dbReference type="SAM" id="SignalP"/>
    </source>
</evidence>